<organism evidence="2 3">
    <name type="scientific">Stereocaulon virgatum</name>
    <dbReference type="NCBI Taxonomy" id="373712"/>
    <lineage>
        <taxon>Eukaryota</taxon>
        <taxon>Fungi</taxon>
        <taxon>Dikarya</taxon>
        <taxon>Ascomycota</taxon>
        <taxon>Pezizomycotina</taxon>
        <taxon>Lecanoromycetes</taxon>
        <taxon>OSLEUM clade</taxon>
        <taxon>Lecanoromycetidae</taxon>
        <taxon>Lecanorales</taxon>
        <taxon>Lecanorineae</taxon>
        <taxon>Stereocaulaceae</taxon>
        <taxon>Stereocaulon</taxon>
    </lineage>
</organism>
<accession>A0ABR4A9T3</accession>
<evidence type="ECO:0000313" key="2">
    <source>
        <dbReference type="EMBL" id="KAL2042530.1"/>
    </source>
</evidence>
<name>A0ABR4A9T3_9LECA</name>
<keyword evidence="3" id="KW-1185">Reference proteome</keyword>
<evidence type="ECO:0000313" key="3">
    <source>
        <dbReference type="Proteomes" id="UP001590950"/>
    </source>
</evidence>
<comment type="caution">
    <text evidence="2">The sequence shown here is derived from an EMBL/GenBank/DDBJ whole genome shotgun (WGS) entry which is preliminary data.</text>
</comment>
<dbReference type="Proteomes" id="UP001590950">
    <property type="component" value="Unassembled WGS sequence"/>
</dbReference>
<sequence>MSPTSQCLAILFDVSCSHTEVTVARHVDCLESLNYMREVEAKGSPTPLTDEPPPQDSVPSRCSRPAYIYTPLKKNEDNIRIIELLPATLSEGFKCRVLSQAIRQLYSMVFEPTS</sequence>
<gene>
    <name evidence="2" type="ORF">N7G274_005024</name>
</gene>
<proteinExistence type="predicted"/>
<protein>
    <submittedName>
        <fullName evidence="2">Uncharacterized protein</fullName>
    </submittedName>
</protein>
<evidence type="ECO:0000256" key="1">
    <source>
        <dbReference type="SAM" id="MobiDB-lite"/>
    </source>
</evidence>
<feature type="region of interest" description="Disordered" evidence="1">
    <location>
        <begin position="41"/>
        <end position="61"/>
    </location>
</feature>
<dbReference type="EMBL" id="JBEFKJ010000014">
    <property type="protein sequence ID" value="KAL2042530.1"/>
    <property type="molecule type" value="Genomic_DNA"/>
</dbReference>
<reference evidence="2 3" key="1">
    <citation type="submission" date="2024-09" db="EMBL/GenBank/DDBJ databases">
        <title>Rethinking Asexuality: The Enigmatic Case of Functional Sexual Genes in Lepraria (Stereocaulaceae).</title>
        <authorList>
            <person name="Doellman M."/>
            <person name="Sun Y."/>
            <person name="Barcenas-Pena A."/>
            <person name="Lumbsch H.T."/>
            <person name="Grewe F."/>
        </authorList>
    </citation>
    <scope>NUCLEOTIDE SEQUENCE [LARGE SCALE GENOMIC DNA]</scope>
    <source>
        <strain evidence="2 3">Mercado 3170</strain>
    </source>
</reference>